<dbReference type="GO" id="GO:0005886">
    <property type="term" value="C:plasma membrane"/>
    <property type="evidence" value="ECO:0007669"/>
    <property type="project" value="UniProtKB-SubCell"/>
</dbReference>
<keyword evidence="6 9" id="KW-1133">Transmembrane helix</keyword>
<evidence type="ECO:0000256" key="2">
    <source>
        <dbReference type="ARBA" id="ARBA00022475"/>
    </source>
</evidence>
<sequence length="599" mass="64082">MRPTNPTSRTSNTVRRVVAYVPETSAGAVTSASPSTVTVPYHATVRSETPVSSAVFTFIDSSLPLLLKVVSASSARVTPSREVFYACSPSLPTVARPRRLLALVVALAAALRWFGLGRESLWIDEIITVRFLAAYAPLELLTAIPSQQPHLPTYYVGLDLWRGLVGSGPATLRVPAAVAGTLAVPVAYLLVRRLYGSSAGLLAAATLAVSRYHVADAREVRMYAFVTLGVLASTYLFARLDEGRRAAVAYLAVTLLALSLHPLAVFLPLVHATFLVVERVASTPCSGWTAPRTWWPVALLALPVLAVGGFGLASFLDGARLTFVATPGAREVAVVLGSFLGRWSWPWNALVGVGCGLLALFGLWRGRREPATRLLACWLAVPLAGLLAVSYLATPVLFDRYAIVAAPALPFLVVRGVLALDVPDATDTPDTRLATARGLRIAVAGCLLLALASSGVALHTTTDNEEWDSAVATVESRADAGALVVVSDCITRRAYTYYADRSDLTVVGSVGPESGTPHDRTPAAALEPRFAAHQEVWLVFSHVADREERRLERLADERHEQQFERQFVGITVVSYEQPDGESTSPGELPSTGCDVRIGD</sequence>
<feature type="transmembrane region" description="Helical" evidence="9">
    <location>
        <begin position="376"/>
        <end position="394"/>
    </location>
</feature>
<accession>A0AAJ4R9S7</accession>
<evidence type="ECO:0000256" key="7">
    <source>
        <dbReference type="ARBA" id="ARBA00023136"/>
    </source>
</evidence>
<keyword evidence="7 9" id="KW-0472">Membrane</keyword>
<name>A0AAJ4R9S7_9EURY</name>
<reference evidence="11 12" key="1">
    <citation type="submission" date="2018-11" db="EMBL/GenBank/DDBJ databases">
        <title>Genome sequences of Natronomonas sp. CBA1133.</title>
        <authorList>
            <person name="Roh S.W."/>
            <person name="Cha I.-T."/>
        </authorList>
    </citation>
    <scope>NUCLEOTIDE SEQUENCE [LARGE SCALE GENOMIC DNA]</scope>
    <source>
        <strain evidence="11 12">CBA1133</strain>
    </source>
</reference>
<evidence type="ECO:0000313" key="12">
    <source>
        <dbReference type="Proteomes" id="UP000270581"/>
    </source>
</evidence>
<feature type="transmembrane region" description="Helical" evidence="9">
    <location>
        <begin position="347"/>
        <end position="364"/>
    </location>
</feature>
<dbReference type="Pfam" id="PF13231">
    <property type="entry name" value="PMT_2"/>
    <property type="match status" value="1"/>
</dbReference>
<dbReference type="InterPro" id="IPR050297">
    <property type="entry name" value="LipidA_mod_glycosyltrf_83"/>
</dbReference>
<evidence type="ECO:0000256" key="3">
    <source>
        <dbReference type="ARBA" id="ARBA00022676"/>
    </source>
</evidence>
<dbReference type="GO" id="GO:0016763">
    <property type="term" value="F:pentosyltransferase activity"/>
    <property type="evidence" value="ECO:0007669"/>
    <property type="project" value="TreeGrafter"/>
</dbReference>
<dbReference type="PANTHER" id="PTHR33908:SF11">
    <property type="entry name" value="MEMBRANE PROTEIN"/>
    <property type="match status" value="1"/>
</dbReference>
<evidence type="ECO:0000256" key="5">
    <source>
        <dbReference type="ARBA" id="ARBA00022692"/>
    </source>
</evidence>
<feature type="transmembrane region" description="Helical" evidence="9">
    <location>
        <begin position="439"/>
        <end position="458"/>
    </location>
</feature>
<organism evidence="11 12">
    <name type="scientific">Halosegnis longus</name>
    <dbReference type="NCBI Taxonomy" id="2216012"/>
    <lineage>
        <taxon>Archaea</taxon>
        <taxon>Methanobacteriati</taxon>
        <taxon>Methanobacteriota</taxon>
        <taxon>Stenosarchaea group</taxon>
        <taxon>Halobacteria</taxon>
        <taxon>Halobacteriales</taxon>
        <taxon>Natronomonadaceae</taxon>
        <taxon>Halosegnis</taxon>
    </lineage>
</organism>
<keyword evidence="5 9" id="KW-0812">Transmembrane</keyword>
<dbReference type="AlphaFoldDB" id="A0AAJ4R9S7"/>
<evidence type="ECO:0000259" key="10">
    <source>
        <dbReference type="Pfam" id="PF13231"/>
    </source>
</evidence>
<proteinExistence type="predicted"/>
<feature type="transmembrane region" description="Helical" evidence="9">
    <location>
        <begin position="170"/>
        <end position="191"/>
    </location>
</feature>
<comment type="caution">
    <text evidence="11">The sequence shown here is derived from an EMBL/GenBank/DDBJ whole genome shotgun (WGS) entry which is preliminary data.</text>
</comment>
<keyword evidence="4" id="KW-0808">Transferase</keyword>
<gene>
    <name evidence="11" type="ORF">Nmn1133_11205</name>
</gene>
<dbReference type="InterPro" id="IPR038731">
    <property type="entry name" value="RgtA/B/C-like"/>
</dbReference>
<dbReference type="PANTHER" id="PTHR33908">
    <property type="entry name" value="MANNOSYLTRANSFERASE YKCB-RELATED"/>
    <property type="match status" value="1"/>
</dbReference>
<evidence type="ECO:0000256" key="9">
    <source>
        <dbReference type="SAM" id="Phobius"/>
    </source>
</evidence>
<feature type="domain" description="Glycosyltransferase RgtA/B/C/D-like" evidence="10">
    <location>
        <begin position="164"/>
        <end position="282"/>
    </location>
</feature>
<keyword evidence="2" id="KW-1003">Cell membrane</keyword>
<dbReference type="GO" id="GO:0008610">
    <property type="term" value="P:lipid biosynthetic process"/>
    <property type="evidence" value="ECO:0007669"/>
    <property type="project" value="UniProtKB-ARBA"/>
</dbReference>
<feature type="region of interest" description="Disordered" evidence="8">
    <location>
        <begin position="576"/>
        <end position="599"/>
    </location>
</feature>
<evidence type="ECO:0000256" key="4">
    <source>
        <dbReference type="ARBA" id="ARBA00022679"/>
    </source>
</evidence>
<protein>
    <recommendedName>
        <fullName evidence="10">Glycosyltransferase RgtA/B/C/D-like domain-containing protein</fullName>
    </recommendedName>
</protein>
<dbReference type="EMBL" id="RJJC01000001">
    <property type="protein sequence ID" value="RNJ27183.1"/>
    <property type="molecule type" value="Genomic_DNA"/>
</dbReference>
<feature type="transmembrane region" description="Helical" evidence="9">
    <location>
        <begin position="400"/>
        <end position="418"/>
    </location>
</feature>
<evidence type="ECO:0000256" key="8">
    <source>
        <dbReference type="SAM" id="MobiDB-lite"/>
    </source>
</evidence>
<feature type="transmembrane region" description="Helical" evidence="9">
    <location>
        <begin position="294"/>
        <end position="316"/>
    </location>
</feature>
<evidence type="ECO:0000256" key="6">
    <source>
        <dbReference type="ARBA" id="ARBA00022989"/>
    </source>
</evidence>
<dbReference type="Proteomes" id="UP000270581">
    <property type="component" value="Unassembled WGS sequence"/>
</dbReference>
<evidence type="ECO:0000313" key="11">
    <source>
        <dbReference type="EMBL" id="RNJ27183.1"/>
    </source>
</evidence>
<evidence type="ECO:0000256" key="1">
    <source>
        <dbReference type="ARBA" id="ARBA00004651"/>
    </source>
</evidence>
<feature type="transmembrane region" description="Helical" evidence="9">
    <location>
        <begin position="100"/>
        <end position="116"/>
    </location>
</feature>
<feature type="transmembrane region" description="Helical" evidence="9">
    <location>
        <begin position="220"/>
        <end position="238"/>
    </location>
</feature>
<feature type="transmembrane region" description="Helical" evidence="9">
    <location>
        <begin position="250"/>
        <end position="274"/>
    </location>
</feature>
<keyword evidence="3" id="KW-0328">Glycosyltransferase</keyword>
<keyword evidence="12" id="KW-1185">Reference proteome</keyword>
<comment type="subcellular location">
    <subcellularLocation>
        <location evidence="1">Cell membrane</location>
        <topology evidence="1">Multi-pass membrane protein</topology>
    </subcellularLocation>
</comment>